<dbReference type="RefSeq" id="XP_013248561.1">
    <property type="nucleotide sequence ID" value="XM_013393107.1"/>
</dbReference>
<gene>
    <name evidence="1" type="ORF">EAH_00063560</name>
</gene>
<dbReference type="GeneID" id="25274426"/>
<dbReference type="Proteomes" id="UP000018050">
    <property type="component" value="Unassembled WGS sequence"/>
</dbReference>
<reference evidence="1" key="2">
    <citation type="submission" date="2013-10" db="EMBL/GenBank/DDBJ databases">
        <authorList>
            <person name="Aslett M."/>
        </authorList>
    </citation>
    <scope>NUCLEOTIDE SEQUENCE [LARGE SCALE GENOMIC DNA]</scope>
    <source>
        <strain evidence="1">Houghton</strain>
    </source>
</reference>
<evidence type="ECO:0000313" key="2">
    <source>
        <dbReference type="Proteomes" id="UP000018050"/>
    </source>
</evidence>
<dbReference type="AlphaFoldDB" id="U6GRH9"/>
<name>U6GRH9_EIMAC</name>
<organism evidence="1 2">
    <name type="scientific">Eimeria acervulina</name>
    <name type="common">Coccidian parasite</name>
    <dbReference type="NCBI Taxonomy" id="5801"/>
    <lineage>
        <taxon>Eukaryota</taxon>
        <taxon>Sar</taxon>
        <taxon>Alveolata</taxon>
        <taxon>Apicomplexa</taxon>
        <taxon>Conoidasida</taxon>
        <taxon>Coccidia</taxon>
        <taxon>Eucoccidiorida</taxon>
        <taxon>Eimeriorina</taxon>
        <taxon>Eimeriidae</taxon>
        <taxon>Eimeria</taxon>
    </lineage>
</organism>
<evidence type="ECO:0000313" key="1">
    <source>
        <dbReference type="EMBL" id="CDI81863.1"/>
    </source>
</evidence>
<reference evidence="1" key="1">
    <citation type="submission" date="2013-10" db="EMBL/GenBank/DDBJ databases">
        <title>Genomic analysis of the causative agents of coccidiosis in chickens.</title>
        <authorList>
            <person name="Reid A.J."/>
            <person name="Blake D."/>
            <person name="Billington K."/>
            <person name="Browne H."/>
            <person name="Dunn M."/>
            <person name="Hung S."/>
            <person name="Kawahara F."/>
            <person name="Miranda-Saavedra D."/>
            <person name="Mourier T."/>
            <person name="Nagra H."/>
            <person name="Otto T.D."/>
            <person name="Rawlings N."/>
            <person name="Sanchez A."/>
            <person name="Sanders M."/>
            <person name="Subramaniam C."/>
            <person name="Tay Y."/>
            <person name="Dear P."/>
            <person name="Doerig C."/>
            <person name="Gruber A."/>
            <person name="Parkinson J."/>
            <person name="Shirley M."/>
            <person name="Wan K.L."/>
            <person name="Berriman M."/>
            <person name="Tomley F."/>
            <person name="Pain A."/>
        </authorList>
    </citation>
    <scope>NUCLEOTIDE SEQUENCE [LARGE SCALE GENOMIC DNA]</scope>
    <source>
        <strain evidence="1">Houghton</strain>
    </source>
</reference>
<dbReference type="EMBL" id="HG671864">
    <property type="protein sequence ID" value="CDI81863.1"/>
    <property type="molecule type" value="Genomic_DNA"/>
</dbReference>
<sequence length="249" mass="27611">MAARQEPSMCAPQEQEEGSTISGLFRVADDCCTRACLRHLATWVVYGGWLVGLLQPVGKFCAYVSATEECAIKIRWILANGCEVFVAPAAPAAPAEWNPEPSGRQFSPLQMPDGSHMNSINLKAKSFGAPFTRIEGMLGGNQEALWTATMRHTSGDTRLNGGNLCGHVVVFPAWVSHYALFEDRQLWFSRDWNWRKYEPRLDSQLGKCPKVSSQHWERRAPTAEGDRDAEAVLPGGLLCIDMIERTSNI</sequence>
<keyword evidence="2" id="KW-1185">Reference proteome</keyword>
<protein>
    <submittedName>
        <fullName evidence="1">Uncharacterized protein</fullName>
    </submittedName>
</protein>
<proteinExistence type="predicted"/>
<accession>U6GRH9</accession>
<dbReference type="VEuPathDB" id="ToxoDB:EAH_00063560"/>